<keyword evidence="2 7" id="KW-0645">Protease</keyword>
<sequence length="397" mass="42242">MSEQPITDKKDKSSFSNFISGFAGGLVAVLLVGGIFWSLSEADTNSAEQQDEPVMKQTEGSSIPTTNITYEETNSVNAAVEQVSDAVVGVSNISHLNLWEDSETQGTGSGVIYKKEDSFAYVVTNNHVVEGAQAVEVILSNGEHVEADILGTDALTDLAVLRIPGDKVETVATLGSSDDLNVGDTAVAIGNPLGTEFAGSVTKGIISGLDRAVDVDTNGDRMPDWTTNVIQTDAAINPGNSGGALINAKGELIGINSMKIALTQVEGIGFAIPIDEAKPVMDQLETSGEVVRPYMGISGVDLSSVPARHARDTLMLDESVEEGIVLAQVQPRSPSDEAGLQRYDVITKIDDTGVSSMLELKSYLYRHKQIGDEVTITFYREGKLQTTKMALTEQENI</sequence>
<dbReference type="Pfam" id="PF13180">
    <property type="entry name" value="PDZ_2"/>
    <property type="match status" value="1"/>
</dbReference>
<organism evidence="7 8">
    <name type="scientific">Gracilibacillus halotolerans</name>
    <dbReference type="NCBI Taxonomy" id="74386"/>
    <lineage>
        <taxon>Bacteria</taxon>
        <taxon>Bacillati</taxon>
        <taxon>Bacillota</taxon>
        <taxon>Bacilli</taxon>
        <taxon>Bacillales</taxon>
        <taxon>Bacillaceae</taxon>
        <taxon>Gracilibacillus</taxon>
    </lineage>
</organism>
<dbReference type="EC" id="3.4.21.107" evidence="7"/>
<comment type="caution">
    <text evidence="7">The sequence shown here is derived from an EMBL/GenBank/DDBJ whole genome shotgun (WGS) entry which is preliminary data.</text>
</comment>
<dbReference type="InterPro" id="IPR001478">
    <property type="entry name" value="PDZ"/>
</dbReference>
<accession>A0A841RND0</accession>
<dbReference type="InterPro" id="IPR001940">
    <property type="entry name" value="Peptidase_S1C"/>
</dbReference>
<dbReference type="Pfam" id="PF13365">
    <property type="entry name" value="Trypsin_2"/>
    <property type="match status" value="1"/>
</dbReference>
<keyword evidence="3 7" id="KW-0378">Hydrolase</keyword>
<dbReference type="AlphaFoldDB" id="A0A841RND0"/>
<dbReference type="SUPFAM" id="SSF50156">
    <property type="entry name" value="PDZ domain-like"/>
    <property type="match status" value="1"/>
</dbReference>
<dbReference type="Gene3D" id="2.30.42.10">
    <property type="match status" value="1"/>
</dbReference>
<dbReference type="GO" id="GO:0006508">
    <property type="term" value="P:proteolysis"/>
    <property type="evidence" value="ECO:0007669"/>
    <property type="project" value="UniProtKB-KW"/>
</dbReference>
<dbReference type="SUPFAM" id="SSF50494">
    <property type="entry name" value="Trypsin-like serine proteases"/>
    <property type="match status" value="1"/>
</dbReference>
<protein>
    <submittedName>
        <fullName evidence="7">Serine protease Do</fullName>
        <ecNumber evidence="7">3.4.21.107</ecNumber>
    </submittedName>
</protein>
<dbReference type="FunFam" id="2.40.10.10:FF:000001">
    <property type="entry name" value="Periplasmic serine protease DegS"/>
    <property type="match status" value="1"/>
</dbReference>
<evidence type="ECO:0000256" key="1">
    <source>
        <dbReference type="ARBA" id="ARBA00010541"/>
    </source>
</evidence>
<name>A0A841RND0_9BACI</name>
<keyword evidence="5" id="KW-0472">Membrane</keyword>
<feature type="domain" description="PDZ" evidence="6">
    <location>
        <begin position="293"/>
        <end position="382"/>
    </location>
</feature>
<dbReference type="SMART" id="SM00228">
    <property type="entry name" value="PDZ"/>
    <property type="match status" value="1"/>
</dbReference>
<dbReference type="EMBL" id="JACHON010000008">
    <property type="protein sequence ID" value="MBB6513123.1"/>
    <property type="molecule type" value="Genomic_DNA"/>
</dbReference>
<gene>
    <name evidence="7" type="ORF">GGQ92_001913</name>
</gene>
<dbReference type="PANTHER" id="PTHR22939:SF129">
    <property type="entry name" value="SERINE PROTEASE HTRA2, MITOCHONDRIAL"/>
    <property type="match status" value="1"/>
</dbReference>
<dbReference type="Gene3D" id="2.40.10.10">
    <property type="entry name" value="Trypsin-like serine proteases"/>
    <property type="match status" value="2"/>
</dbReference>
<evidence type="ECO:0000256" key="4">
    <source>
        <dbReference type="ARBA" id="ARBA00022825"/>
    </source>
</evidence>
<dbReference type="InterPro" id="IPR009003">
    <property type="entry name" value="Peptidase_S1_PA"/>
</dbReference>
<dbReference type="PANTHER" id="PTHR22939">
    <property type="entry name" value="SERINE PROTEASE FAMILY S1C HTRA-RELATED"/>
    <property type="match status" value="1"/>
</dbReference>
<dbReference type="InterPro" id="IPR036034">
    <property type="entry name" value="PDZ_sf"/>
</dbReference>
<evidence type="ECO:0000256" key="2">
    <source>
        <dbReference type="ARBA" id="ARBA00022670"/>
    </source>
</evidence>
<evidence type="ECO:0000313" key="7">
    <source>
        <dbReference type="EMBL" id="MBB6513123.1"/>
    </source>
</evidence>
<dbReference type="RefSeq" id="WP_184247726.1">
    <property type="nucleotide sequence ID" value="NZ_BAAACU010000064.1"/>
</dbReference>
<evidence type="ECO:0000313" key="8">
    <source>
        <dbReference type="Proteomes" id="UP000572212"/>
    </source>
</evidence>
<dbReference type="Proteomes" id="UP000572212">
    <property type="component" value="Unassembled WGS sequence"/>
</dbReference>
<feature type="transmembrane region" description="Helical" evidence="5">
    <location>
        <begin position="18"/>
        <end position="39"/>
    </location>
</feature>
<reference evidence="7 8" key="1">
    <citation type="submission" date="2020-08" db="EMBL/GenBank/DDBJ databases">
        <title>Genomic Encyclopedia of Type Strains, Phase IV (KMG-IV): sequencing the most valuable type-strain genomes for metagenomic binning, comparative biology and taxonomic classification.</title>
        <authorList>
            <person name="Goeker M."/>
        </authorList>
    </citation>
    <scope>NUCLEOTIDE SEQUENCE [LARGE SCALE GENOMIC DNA]</scope>
    <source>
        <strain evidence="7 8">DSM 11805</strain>
    </source>
</reference>
<keyword evidence="8" id="KW-1185">Reference proteome</keyword>
<dbReference type="InterPro" id="IPR043504">
    <property type="entry name" value="Peptidase_S1_PA_chymotrypsin"/>
</dbReference>
<evidence type="ECO:0000256" key="3">
    <source>
        <dbReference type="ARBA" id="ARBA00022801"/>
    </source>
</evidence>
<keyword evidence="5" id="KW-1133">Transmembrane helix</keyword>
<proteinExistence type="inferred from homology"/>
<dbReference type="PRINTS" id="PR00834">
    <property type="entry name" value="PROTEASES2C"/>
</dbReference>
<evidence type="ECO:0000259" key="6">
    <source>
        <dbReference type="SMART" id="SM00228"/>
    </source>
</evidence>
<keyword evidence="4" id="KW-0720">Serine protease</keyword>
<evidence type="ECO:0000256" key="5">
    <source>
        <dbReference type="SAM" id="Phobius"/>
    </source>
</evidence>
<dbReference type="GO" id="GO:0004252">
    <property type="term" value="F:serine-type endopeptidase activity"/>
    <property type="evidence" value="ECO:0007669"/>
    <property type="project" value="InterPro"/>
</dbReference>
<comment type="similarity">
    <text evidence="1">Belongs to the peptidase S1C family.</text>
</comment>
<keyword evidence="5" id="KW-0812">Transmembrane</keyword>